<evidence type="ECO:0008006" key="3">
    <source>
        <dbReference type="Google" id="ProtNLM"/>
    </source>
</evidence>
<keyword evidence="2" id="KW-1185">Reference proteome</keyword>
<gene>
    <name evidence="1" type="ORF">CANCADRAFT_74324</name>
</gene>
<proteinExistence type="predicted"/>
<dbReference type="SUPFAM" id="SSF50729">
    <property type="entry name" value="PH domain-like"/>
    <property type="match status" value="1"/>
</dbReference>
<organism evidence="1 2">
    <name type="scientific">Tortispora caseinolytica NRRL Y-17796</name>
    <dbReference type="NCBI Taxonomy" id="767744"/>
    <lineage>
        <taxon>Eukaryota</taxon>
        <taxon>Fungi</taxon>
        <taxon>Dikarya</taxon>
        <taxon>Ascomycota</taxon>
        <taxon>Saccharomycotina</taxon>
        <taxon>Trigonopsidomycetes</taxon>
        <taxon>Trigonopsidales</taxon>
        <taxon>Trigonopsidaceae</taxon>
        <taxon>Tortispora</taxon>
    </lineage>
</organism>
<accession>A0A1E4TIU6</accession>
<reference evidence="2" key="1">
    <citation type="submission" date="2016-02" db="EMBL/GenBank/DDBJ databases">
        <title>Comparative genomics of biotechnologically important yeasts.</title>
        <authorList>
            <consortium name="DOE Joint Genome Institute"/>
            <person name="Riley R."/>
            <person name="Haridas S."/>
            <person name="Wolfe K.H."/>
            <person name="Lopes M.R."/>
            <person name="Hittinger C.T."/>
            <person name="Goker M."/>
            <person name="Salamov A."/>
            <person name="Wisecaver J."/>
            <person name="Long T.M."/>
            <person name="Aerts A.L."/>
            <person name="Barry K."/>
            <person name="Choi C."/>
            <person name="Clum A."/>
            <person name="Coughlan A.Y."/>
            <person name="Deshpande S."/>
            <person name="Douglass A.P."/>
            <person name="Hanson S.J."/>
            <person name="Klenk H.-P."/>
            <person name="Labutti K."/>
            <person name="Lapidus A."/>
            <person name="Lindquist E."/>
            <person name="Lipzen A."/>
            <person name="Meier-Kolthoff J.P."/>
            <person name="Ohm R.A."/>
            <person name="Otillar R.P."/>
            <person name="Pangilinan J."/>
            <person name="Peng Y."/>
            <person name="Rokas A."/>
            <person name="Rosa C.A."/>
            <person name="Scheuner C."/>
            <person name="Sibirny A.A."/>
            <person name="Slot J.C."/>
            <person name="Stielow J.B."/>
            <person name="Sun H."/>
            <person name="Kurtzman C.P."/>
            <person name="Blackwell M."/>
            <person name="Jeffries T.W."/>
            <person name="Grigoriev I.V."/>
        </authorList>
    </citation>
    <scope>NUCLEOTIDE SEQUENCE [LARGE SCALE GENOMIC DNA]</scope>
    <source>
        <strain evidence="2">NRRL Y-17796</strain>
    </source>
</reference>
<sequence>MNTDCHDLKQTDKTDSGKEDLKNDVLIDFSTRHCALAVVSSSHNLMELETTFVAFLVDILAAYASSKKCNKNMLDFVQPVILPVQQIHGSLVFALIKSARTATTDPVRSAVQLVQELYTAGYELVQFALTSAFLDSVTEILIDHYTVNEEDDPFRSFFSDGSAVLKMFYIEHVFETYSRTVSDLAANTMDLDTDLHEIISETESKFDKLSENLKQLTQDRECKLRLWHMLILPSTAPFPAPFLGRQVLAGVLHHAYTTSNSLVHGFCAALLFPYYLLLAQALPDNRCSTMFMMPLSFIQLKSSKDGRGLLSLSNCSFKLITNDEIELVLTAPTPTDRDIWFTAISAQFAMSKSSKDYTILESYRESGNILNYLHKPNDMKILRQCYLEFHGHINDESENQKLKEIKNLKNGSNVFRVQLDSKDRLVIDSSLKGI</sequence>
<protein>
    <recommendedName>
        <fullName evidence="3">PH domain-containing protein</fullName>
    </recommendedName>
</protein>
<dbReference type="Proteomes" id="UP000095023">
    <property type="component" value="Unassembled WGS sequence"/>
</dbReference>
<dbReference type="EMBL" id="KV453841">
    <property type="protein sequence ID" value="ODV91671.1"/>
    <property type="molecule type" value="Genomic_DNA"/>
</dbReference>
<evidence type="ECO:0000313" key="2">
    <source>
        <dbReference type="Proteomes" id="UP000095023"/>
    </source>
</evidence>
<name>A0A1E4TIU6_9ASCO</name>
<dbReference type="AlphaFoldDB" id="A0A1E4TIU6"/>
<evidence type="ECO:0000313" key="1">
    <source>
        <dbReference type="EMBL" id="ODV91671.1"/>
    </source>
</evidence>